<dbReference type="Pfam" id="PF16916">
    <property type="entry name" value="ZT_dimer"/>
    <property type="match status" value="1"/>
</dbReference>
<protein>
    <submittedName>
        <fullName evidence="11">Cation transporter</fullName>
    </submittedName>
</protein>
<evidence type="ECO:0000313" key="11">
    <source>
        <dbReference type="EMBL" id="QGU27703.1"/>
    </source>
</evidence>
<comment type="subcellular location">
    <subcellularLocation>
        <location evidence="1">Membrane</location>
        <topology evidence="1">Multi-pass membrane protein</topology>
    </subcellularLocation>
</comment>
<dbReference type="InterPro" id="IPR002524">
    <property type="entry name" value="Cation_efflux"/>
</dbReference>
<evidence type="ECO:0000256" key="2">
    <source>
        <dbReference type="ARBA" id="ARBA00008873"/>
    </source>
</evidence>
<sequence length="314" mass="33264">MGAGHNHGSAAGESAGRPGDHRRRLWIAFGITAFIVLAQAVGSIITGSLALLTDTAHALTDASGLLVALVAATLVLRPPTSKRTWGYRRIEVIAALGQATLLLAVGLYTAIEGVKRLFEPPDVPATELLVFGIVGLTANIIAILILSSSRGANFNMRAAFLEVLNDALGSLGVIVAAIVIATTGFLQADALAGLFIAALIVPRAFTLMRETTGVLMEFTPKGLDLDEVRGHILELEHVKDVHDVHASTVATGLPTLTAHVVVEDACFADGHAAQVLHEVKECVAEHFEVSVHHSTFQIETERISDHERESVKHA</sequence>
<evidence type="ECO:0000259" key="9">
    <source>
        <dbReference type="Pfam" id="PF01545"/>
    </source>
</evidence>
<dbReference type="InterPro" id="IPR036837">
    <property type="entry name" value="Cation_efflux_CTD_sf"/>
</dbReference>
<feature type="domain" description="Cation efflux protein transmembrane" evidence="9">
    <location>
        <begin position="25"/>
        <end position="216"/>
    </location>
</feature>
<evidence type="ECO:0000313" key="12">
    <source>
        <dbReference type="Proteomes" id="UP000422989"/>
    </source>
</evidence>
<evidence type="ECO:0000256" key="4">
    <source>
        <dbReference type="ARBA" id="ARBA00022692"/>
    </source>
</evidence>
<evidence type="ECO:0000256" key="6">
    <source>
        <dbReference type="ARBA" id="ARBA00023065"/>
    </source>
</evidence>
<keyword evidence="7 8" id="KW-0472">Membrane</keyword>
<dbReference type="SUPFAM" id="SSF161111">
    <property type="entry name" value="Cation efflux protein transmembrane domain-like"/>
    <property type="match status" value="1"/>
</dbReference>
<dbReference type="RefSeq" id="WP_156242204.1">
    <property type="nucleotide sequence ID" value="NZ_BAAAZL010000004.1"/>
</dbReference>
<reference evidence="11 12" key="1">
    <citation type="submission" date="2018-09" db="EMBL/GenBank/DDBJ databases">
        <title>Whole genome sequencing of Microbacterium oryzae strain MB-10T.</title>
        <authorList>
            <person name="Das S.K."/>
        </authorList>
    </citation>
    <scope>NUCLEOTIDE SEQUENCE [LARGE SCALE GENOMIC DNA]</scope>
    <source>
        <strain evidence="11 12">MB-10</strain>
    </source>
</reference>
<dbReference type="PANTHER" id="PTHR11562">
    <property type="entry name" value="CATION EFFLUX PROTEIN/ ZINC TRANSPORTER"/>
    <property type="match status" value="1"/>
</dbReference>
<dbReference type="EMBL" id="CP032550">
    <property type="protein sequence ID" value="QGU27703.1"/>
    <property type="molecule type" value="Genomic_DNA"/>
</dbReference>
<dbReference type="NCBIfam" id="TIGR01297">
    <property type="entry name" value="CDF"/>
    <property type="match status" value="1"/>
</dbReference>
<feature type="transmembrane region" description="Helical" evidence="8">
    <location>
        <begin position="128"/>
        <end position="146"/>
    </location>
</feature>
<evidence type="ECO:0000256" key="5">
    <source>
        <dbReference type="ARBA" id="ARBA00022989"/>
    </source>
</evidence>
<keyword evidence="6" id="KW-0406">Ion transport</keyword>
<dbReference type="SUPFAM" id="SSF160240">
    <property type="entry name" value="Cation efflux protein cytoplasmic domain-like"/>
    <property type="match status" value="1"/>
</dbReference>
<keyword evidence="12" id="KW-1185">Reference proteome</keyword>
<proteinExistence type="inferred from homology"/>
<gene>
    <name evidence="11" type="ORF">D7D94_08490</name>
</gene>
<evidence type="ECO:0000256" key="8">
    <source>
        <dbReference type="SAM" id="Phobius"/>
    </source>
</evidence>
<dbReference type="Pfam" id="PF01545">
    <property type="entry name" value="Cation_efflux"/>
    <property type="match status" value="1"/>
</dbReference>
<evidence type="ECO:0000256" key="1">
    <source>
        <dbReference type="ARBA" id="ARBA00004141"/>
    </source>
</evidence>
<dbReference type="OrthoDB" id="9809646at2"/>
<keyword evidence="4 8" id="KW-0812">Transmembrane</keyword>
<dbReference type="PANTHER" id="PTHR11562:SF17">
    <property type="entry name" value="RE54080P-RELATED"/>
    <property type="match status" value="1"/>
</dbReference>
<dbReference type="GO" id="GO:0005886">
    <property type="term" value="C:plasma membrane"/>
    <property type="evidence" value="ECO:0007669"/>
    <property type="project" value="TreeGrafter"/>
</dbReference>
<feature type="transmembrane region" description="Helical" evidence="8">
    <location>
        <begin position="25"/>
        <end position="52"/>
    </location>
</feature>
<feature type="domain" description="Cation efflux protein cytoplasmic" evidence="10">
    <location>
        <begin position="220"/>
        <end position="300"/>
    </location>
</feature>
<evidence type="ECO:0000256" key="3">
    <source>
        <dbReference type="ARBA" id="ARBA00022448"/>
    </source>
</evidence>
<dbReference type="AlphaFoldDB" id="A0A6I6DXZ0"/>
<feature type="transmembrane region" description="Helical" evidence="8">
    <location>
        <begin position="58"/>
        <end position="78"/>
    </location>
</feature>
<dbReference type="InterPro" id="IPR050681">
    <property type="entry name" value="CDF/SLC30A"/>
</dbReference>
<dbReference type="InterPro" id="IPR058533">
    <property type="entry name" value="Cation_efflux_TM"/>
</dbReference>
<dbReference type="InterPro" id="IPR027470">
    <property type="entry name" value="Cation_efflux_CTD"/>
</dbReference>
<dbReference type="Gene3D" id="1.20.1510.10">
    <property type="entry name" value="Cation efflux protein transmembrane domain"/>
    <property type="match status" value="1"/>
</dbReference>
<accession>A0A6I6DXZ0</accession>
<feature type="transmembrane region" description="Helical" evidence="8">
    <location>
        <begin position="167"/>
        <end position="185"/>
    </location>
</feature>
<keyword evidence="5 8" id="KW-1133">Transmembrane helix</keyword>
<dbReference type="GO" id="GO:0005385">
    <property type="term" value="F:zinc ion transmembrane transporter activity"/>
    <property type="evidence" value="ECO:0007669"/>
    <property type="project" value="TreeGrafter"/>
</dbReference>
<name>A0A6I6DXZ0_9MICO</name>
<feature type="transmembrane region" description="Helical" evidence="8">
    <location>
        <begin position="191"/>
        <end position="208"/>
    </location>
</feature>
<dbReference type="Proteomes" id="UP000422989">
    <property type="component" value="Chromosome"/>
</dbReference>
<keyword evidence="3" id="KW-0813">Transport</keyword>
<feature type="transmembrane region" description="Helical" evidence="8">
    <location>
        <begin position="90"/>
        <end position="108"/>
    </location>
</feature>
<dbReference type="InterPro" id="IPR027469">
    <property type="entry name" value="Cation_efflux_TMD_sf"/>
</dbReference>
<evidence type="ECO:0000256" key="7">
    <source>
        <dbReference type="ARBA" id="ARBA00023136"/>
    </source>
</evidence>
<evidence type="ECO:0000259" key="10">
    <source>
        <dbReference type="Pfam" id="PF16916"/>
    </source>
</evidence>
<organism evidence="11 12">
    <name type="scientific">Microbacterium oryzae</name>
    <dbReference type="NCBI Taxonomy" id="743009"/>
    <lineage>
        <taxon>Bacteria</taxon>
        <taxon>Bacillati</taxon>
        <taxon>Actinomycetota</taxon>
        <taxon>Actinomycetes</taxon>
        <taxon>Micrococcales</taxon>
        <taxon>Microbacteriaceae</taxon>
        <taxon>Microbacterium</taxon>
    </lineage>
</organism>
<dbReference type="KEGG" id="moj:D7D94_08490"/>
<comment type="similarity">
    <text evidence="2">Belongs to the cation diffusion facilitator (CDF) transporter (TC 2.A.4) family. SLC30A subfamily.</text>
</comment>